<proteinExistence type="predicted"/>
<keyword evidence="7" id="KW-0805">Transcription regulation</keyword>
<comment type="caution">
    <text evidence="13">The sequence shown here is derived from an EMBL/GenBank/DDBJ whole genome shotgun (WGS) entry which is preliminary data.</text>
</comment>
<keyword evidence="3" id="KW-0963">Cytoplasm</keyword>
<evidence type="ECO:0000313" key="13">
    <source>
        <dbReference type="EMBL" id="KAK1433256.1"/>
    </source>
</evidence>
<dbReference type="SMART" id="SM00571">
    <property type="entry name" value="DDT"/>
    <property type="match status" value="1"/>
</dbReference>
<dbReference type="InterPro" id="IPR040221">
    <property type="entry name" value="CDCA7/CDA7L"/>
</dbReference>
<keyword evidence="4" id="KW-1017">Isopeptide bond</keyword>
<organism evidence="13 14">
    <name type="scientific">Tagetes erecta</name>
    <name type="common">African marigold</name>
    <dbReference type="NCBI Taxonomy" id="13708"/>
    <lineage>
        <taxon>Eukaryota</taxon>
        <taxon>Viridiplantae</taxon>
        <taxon>Streptophyta</taxon>
        <taxon>Embryophyta</taxon>
        <taxon>Tracheophyta</taxon>
        <taxon>Spermatophyta</taxon>
        <taxon>Magnoliopsida</taxon>
        <taxon>eudicotyledons</taxon>
        <taxon>Gunneridae</taxon>
        <taxon>Pentapetalae</taxon>
        <taxon>asterids</taxon>
        <taxon>campanulids</taxon>
        <taxon>Asterales</taxon>
        <taxon>Asteraceae</taxon>
        <taxon>Asteroideae</taxon>
        <taxon>Heliantheae alliance</taxon>
        <taxon>Tageteae</taxon>
        <taxon>Tagetes</taxon>
    </lineage>
</organism>
<keyword evidence="9" id="KW-0539">Nucleus</keyword>
<dbReference type="PANTHER" id="PTHR31169">
    <property type="entry name" value="OS05G0300700 PROTEIN"/>
    <property type="match status" value="1"/>
</dbReference>
<dbReference type="PROSITE" id="PS50827">
    <property type="entry name" value="DDT"/>
    <property type="match status" value="1"/>
</dbReference>
<comment type="subcellular location">
    <subcellularLocation>
        <location evidence="2">Cytoplasm</location>
    </subcellularLocation>
    <subcellularLocation>
        <location evidence="1">Nucleus</location>
    </subcellularLocation>
</comment>
<evidence type="ECO:0000259" key="12">
    <source>
        <dbReference type="PROSITE" id="PS50827"/>
    </source>
</evidence>
<evidence type="ECO:0000313" key="14">
    <source>
        <dbReference type="Proteomes" id="UP001229421"/>
    </source>
</evidence>
<keyword evidence="10" id="KW-0175">Coiled coil</keyword>
<feature type="compositionally biased region" description="Polar residues" evidence="11">
    <location>
        <begin position="243"/>
        <end position="252"/>
    </location>
</feature>
<feature type="region of interest" description="Disordered" evidence="11">
    <location>
        <begin position="201"/>
        <end position="254"/>
    </location>
</feature>
<name>A0AAD8L5R4_TARER</name>
<evidence type="ECO:0000256" key="8">
    <source>
        <dbReference type="ARBA" id="ARBA00023163"/>
    </source>
</evidence>
<sequence>MAIAASPNSKANVPAPIANNRKKKKASSAVDDTSEMNSDVPTQKRNSNPGVRVIGGRIYDSQNGTTCHQCRQKTYAVFVNCKNQAKAKPCNMKYCRTCLLNRYGQKVEDVVLLETWDCPKCKGVCNCSICMKKRGHQPTGMVVQMAKASGFSSVSDMIVAKGVGNVSNYKRVRETTASPRKLAASAEEVVIKSPKKLGKENLFDGKTDSNANPLVSAPSPVEKKPKKVKRKGSEVKLDDSGVNGVSETTTNHAFDEKNQKKLKSNESNVTDIENVVELKPKKVKREGLEVILDGNAVSDVSVTNINQALNGKKQKKSKAKQSKETVEGKEVKENNIILDQHSYQDFEDNQCLNVKKDTLNLFETVIPLPAGTELVNVAGVDLPKEDAGNALQLLEFCSTFGKILDVKKGQAEAVLRDLIKGRSTRRGKFTSVIQFHIQLLSIIQEEWGSESESESPTSDLTHGNDSWLKALKNCISNSYVKHIDIEDLTSVRYDSLESSMKLRLLLFLCDEVLETEKIRNWIDDQNVKFAEKKKEAKEKLSLARDKEKTLKQKMQDDVAKAIIAKEGVPLTIAEHDAIISKIKDKAAEARAEMLACKEMVPIDKARPDAVRIEPIFRDMNGHTYWRLKGCSENPGILLQDIGTGDHTVEVVDKWFQFDDEQMDLIEKHINVLRSRFKKHYKI</sequence>
<dbReference type="EMBL" id="JAUHHV010000002">
    <property type="protein sequence ID" value="KAK1433256.1"/>
    <property type="molecule type" value="Genomic_DNA"/>
</dbReference>
<feature type="compositionally biased region" description="Polar residues" evidence="11">
    <location>
        <begin position="35"/>
        <end position="49"/>
    </location>
</feature>
<gene>
    <name evidence="13" type="ORF">QVD17_10165</name>
</gene>
<feature type="region of interest" description="Disordered" evidence="11">
    <location>
        <begin position="1"/>
        <end position="52"/>
    </location>
</feature>
<dbReference type="AlphaFoldDB" id="A0AAD8L5R4"/>
<evidence type="ECO:0000256" key="9">
    <source>
        <dbReference type="ARBA" id="ARBA00023242"/>
    </source>
</evidence>
<evidence type="ECO:0000256" key="5">
    <source>
        <dbReference type="ARBA" id="ARBA00022553"/>
    </source>
</evidence>
<protein>
    <recommendedName>
        <fullName evidence="12">DDT domain-containing protein</fullName>
    </recommendedName>
</protein>
<feature type="domain" description="DDT" evidence="12">
    <location>
        <begin position="384"/>
        <end position="449"/>
    </location>
</feature>
<dbReference type="InterPro" id="IPR018501">
    <property type="entry name" value="DDT_dom"/>
</dbReference>
<reference evidence="13" key="1">
    <citation type="journal article" date="2023" name="bioRxiv">
        <title>Improved chromosome-level genome assembly for marigold (Tagetes erecta).</title>
        <authorList>
            <person name="Jiang F."/>
            <person name="Yuan L."/>
            <person name="Wang S."/>
            <person name="Wang H."/>
            <person name="Xu D."/>
            <person name="Wang A."/>
            <person name="Fan W."/>
        </authorList>
    </citation>
    <scope>NUCLEOTIDE SEQUENCE</scope>
    <source>
        <strain evidence="13">WSJ</strain>
        <tissue evidence="13">Leaf</tissue>
    </source>
</reference>
<keyword evidence="6" id="KW-0832">Ubl conjugation</keyword>
<keyword evidence="14" id="KW-1185">Reference proteome</keyword>
<dbReference type="PANTHER" id="PTHR31169:SF8">
    <property type="entry name" value="ZINC-FINGER DOMAIN OF MONOAMINE-OXIDASE A REPRESSOR R1 PROTEIN"/>
    <property type="match status" value="1"/>
</dbReference>
<evidence type="ECO:0000256" key="6">
    <source>
        <dbReference type="ARBA" id="ARBA00022843"/>
    </source>
</evidence>
<dbReference type="GO" id="GO:0006355">
    <property type="term" value="P:regulation of DNA-templated transcription"/>
    <property type="evidence" value="ECO:0007669"/>
    <property type="project" value="InterPro"/>
</dbReference>
<accession>A0AAD8L5R4</accession>
<evidence type="ECO:0000256" key="11">
    <source>
        <dbReference type="SAM" id="MobiDB-lite"/>
    </source>
</evidence>
<evidence type="ECO:0000256" key="2">
    <source>
        <dbReference type="ARBA" id="ARBA00004496"/>
    </source>
</evidence>
<evidence type="ECO:0000256" key="7">
    <source>
        <dbReference type="ARBA" id="ARBA00023015"/>
    </source>
</evidence>
<dbReference type="GO" id="GO:0005737">
    <property type="term" value="C:cytoplasm"/>
    <property type="evidence" value="ECO:0007669"/>
    <property type="project" value="UniProtKB-SubCell"/>
</dbReference>
<dbReference type="InterPro" id="IPR018866">
    <property type="entry name" value="Znf-4CXXC_R1"/>
</dbReference>
<feature type="compositionally biased region" description="Polar residues" evidence="11">
    <location>
        <begin position="1"/>
        <end position="11"/>
    </location>
</feature>
<evidence type="ECO:0000256" key="1">
    <source>
        <dbReference type="ARBA" id="ARBA00004123"/>
    </source>
</evidence>
<evidence type="ECO:0000256" key="4">
    <source>
        <dbReference type="ARBA" id="ARBA00022499"/>
    </source>
</evidence>
<dbReference type="Pfam" id="PF10497">
    <property type="entry name" value="zf-4CXXC_R1"/>
    <property type="match status" value="1"/>
</dbReference>
<keyword evidence="8" id="KW-0804">Transcription</keyword>
<dbReference type="GO" id="GO:0005634">
    <property type="term" value="C:nucleus"/>
    <property type="evidence" value="ECO:0007669"/>
    <property type="project" value="UniProtKB-SubCell"/>
</dbReference>
<evidence type="ECO:0000256" key="3">
    <source>
        <dbReference type="ARBA" id="ARBA00022490"/>
    </source>
</evidence>
<feature type="coiled-coil region" evidence="10">
    <location>
        <begin position="526"/>
        <end position="592"/>
    </location>
</feature>
<evidence type="ECO:0000256" key="10">
    <source>
        <dbReference type="SAM" id="Coils"/>
    </source>
</evidence>
<keyword evidence="5" id="KW-0597">Phosphoprotein</keyword>
<dbReference type="Proteomes" id="UP001229421">
    <property type="component" value="Unassembled WGS sequence"/>
</dbReference>